<gene>
    <name evidence="1" type="ORF">HanXRQr2_Chr12g0549081</name>
</gene>
<reference evidence="1" key="1">
    <citation type="journal article" date="2017" name="Nature">
        <title>The sunflower genome provides insights into oil metabolism, flowering and Asterid evolution.</title>
        <authorList>
            <person name="Badouin H."/>
            <person name="Gouzy J."/>
            <person name="Grassa C.J."/>
            <person name="Murat F."/>
            <person name="Staton S.E."/>
            <person name="Cottret L."/>
            <person name="Lelandais-Briere C."/>
            <person name="Owens G.L."/>
            <person name="Carrere S."/>
            <person name="Mayjonade B."/>
            <person name="Legrand L."/>
            <person name="Gill N."/>
            <person name="Kane N.C."/>
            <person name="Bowers J.E."/>
            <person name="Hubner S."/>
            <person name="Bellec A."/>
            <person name="Berard A."/>
            <person name="Berges H."/>
            <person name="Blanchet N."/>
            <person name="Boniface M.C."/>
            <person name="Brunel D."/>
            <person name="Catrice O."/>
            <person name="Chaidir N."/>
            <person name="Claudel C."/>
            <person name="Donnadieu C."/>
            <person name="Faraut T."/>
            <person name="Fievet G."/>
            <person name="Helmstetter N."/>
            <person name="King M."/>
            <person name="Knapp S.J."/>
            <person name="Lai Z."/>
            <person name="Le Paslier M.C."/>
            <person name="Lippi Y."/>
            <person name="Lorenzon L."/>
            <person name="Mandel J.R."/>
            <person name="Marage G."/>
            <person name="Marchand G."/>
            <person name="Marquand E."/>
            <person name="Bret-Mestries E."/>
            <person name="Morien E."/>
            <person name="Nambeesan S."/>
            <person name="Nguyen T."/>
            <person name="Pegot-Espagnet P."/>
            <person name="Pouilly N."/>
            <person name="Raftis F."/>
            <person name="Sallet E."/>
            <person name="Schiex T."/>
            <person name="Thomas J."/>
            <person name="Vandecasteele C."/>
            <person name="Vares D."/>
            <person name="Vear F."/>
            <person name="Vautrin S."/>
            <person name="Crespi M."/>
            <person name="Mangin B."/>
            <person name="Burke J.M."/>
            <person name="Salse J."/>
            <person name="Munos S."/>
            <person name="Vincourt P."/>
            <person name="Rieseberg L.H."/>
            <person name="Langlade N.B."/>
        </authorList>
    </citation>
    <scope>NUCLEOTIDE SEQUENCE</scope>
    <source>
        <tissue evidence="1">Leaves</tissue>
    </source>
</reference>
<keyword evidence="2" id="KW-1185">Reference proteome</keyword>
<proteinExistence type="predicted"/>
<reference evidence="1" key="2">
    <citation type="submission" date="2020-06" db="EMBL/GenBank/DDBJ databases">
        <title>Helianthus annuus Genome sequencing and assembly Release 2.</title>
        <authorList>
            <person name="Gouzy J."/>
            <person name="Langlade N."/>
            <person name="Munos S."/>
        </authorList>
    </citation>
    <scope>NUCLEOTIDE SEQUENCE</scope>
    <source>
        <tissue evidence="1">Leaves</tissue>
    </source>
</reference>
<name>A0A9K3HHV6_HELAN</name>
<dbReference type="EMBL" id="MNCJ02000327">
    <property type="protein sequence ID" value="KAF5778573.1"/>
    <property type="molecule type" value="Genomic_DNA"/>
</dbReference>
<accession>A0A9K3HHV6</accession>
<evidence type="ECO:0000313" key="1">
    <source>
        <dbReference type="EMBL" id="KAF5778573.1"/>
    </source>
</evidence>
<comment type="caution">
    <text evidence="1">The sequence shown here is derived from an EMBL/GenBank/DDBJ whole genome shotgun (WGS) entry which is preliminary data.</text>
</comment>
<dbReference type="Proteomes" id="UP000215914">
    <property type="component" value="Unassembled WGS sequence"/>
</dbReference>
<dbReference type="AlphaFoldDB" id="A0A9K3HHV6"/>
<protein>
    <submittedName>
        <fullName evidence="1">Uncharacterized protein</fullName>
    </submittedName>
</protein>
<sequence length="56" mass="6160">MEENLVDMRSIASAKDITFSKLEKDKNVLEEQLHIAEVGTHEAVMVATDEAQVCAA</sequence>
<organism evidence="1 2">
    <name type="scientific">Helianthus annuus</name>
    <name type="common">Common sunflower</name>
    <dbReference type="NCBI Taxonomy" id="4232"/>
    <lineage>
        <taxon>Eukaryota</taxon>
        <taxon>Viridiplantae</taxon>
        <taxon>Streptophyta</taxon>
        <taxon>Embryophyta</taxon>
        <taxon>Tracheophyta</taxon>
        <taxon>Spermatophyta</taxon>
        <taxon>Magnoliopsida</taxon>
        <taxon>eudicotyledons</taxon>
        <taxon>Gunneridae</taxon>
        <taxon>Pentapetalae</taxon>
        <taxon>asterids</taxon>
        <taxon>campanulids</taxon>
        <taxon>Asterales</taxon>
        <taxon>Asteraceae</taxon>
        <taxon>Asteroideae</taxon>
        <taxon>Heliantheae alliance</taxon>
        <taxon>Heliantheae</taxon>
        <taxon>Helianthus</taxon>
    </lineage>
</organism>
<evidence type="ECO:0000313" key="2">
    <source>
        <dbReference type="Proteomes" id="UP000215914"/>
    </source>
</evidence>
<dbReference type="Gramene" id="mRNA:HanXRQr2_Chr12g0549081">
    <property type="protein sequence ID" value="CDS:HanXRQr2_Chr12g0549081.1"/>
    <property type="gene ID" value="HanXRQr2_Chr12g0549081"/>
</dbReference>